<dbReference type="Pfam" id="PF02469">
    <property type="entry name" value="Fasciclin"/>
    <property type="match status" value="2"/>
</dbReference>
<evidence type="ECO:0000313" key="3">
    <source>
        <dbReference type="Proteomes" id="UP000279089"/>
    </source>
</evidence>
<evidence type="ECO:0000259" key="1">
    <source>
        <dbReference type="PROSITE" id="PS50213"/>
    </source>
</evidence>
<dbReference type="InterPro" id="IPR036378">
    <property type="entry name" value="FAS1_dom_sf"/>
</dbReference>
<feature type="domain" description="FAS1" evidence="1">
    <location>
        <begin position="186"/>
        <end position="336"/>
    </location>
</feature>
<sequence>MNRSTSKIQPAMMATYRKKWAGLIFMMAVGLLLTACSKEKEKPANVPQPKCLEYIRQDKSVTLLAKALERLQLDGDILYQQASPTTIFAPTDAAFTSAGLDRAAIERMDTDSLRRLVYAHVLQGRLGSGTVAGFFKLNAICLNKGYQPVLSRNYYGIFLNGNRSQEINELGDGIVHKINGVAFPGDRTLWETIRTHEQLGMLTAAIEMTDVLGSQFRESIKEALTKGDLQPGPYDNTVLAPTDAAFKALGYETVDDLRGISVAELGLLMDSHILSGNQYTADFIGGALFIGRGIKEYQSAPNGLEFSTSRNITHPRIIQSNIKASNGVLHLVDQIILP</sequence>
<dbReference type="PANTHER" id="PTHR10900">
    <property type="entry name" value="PERIOSTIN-RELATED"/>
    <property type="match status" value="1"/>
</dbReference>
<dbReference type="InterPro" id="IPR050904">
    <property type="entry name" value="Adhesion/Biosynth-related"/>
</dbReference>
<keyword evidence="3" id="KW-1185">Reference proteome</keyword>
<dbReference type="SUPFAM" id="SSF82153">
    <property type="entry name" value="FAS1 domain"/>
    <property type="match status" value="2"/>
</dbReference>
<accession>A0A3N4M7V8</accession>
<proteinExistence type="predicted"/>
<reference evidence="3" key="1">
    <citation type="submission" date="2018-11" db="EMBL/GenBank/DDBJ databases">
        <title>Chitinophaga lutea sp.nov., isolate from arsenic contaminated soil.</title>
        <authorList>
            <person name="Zong Y."/>
        </authorList>
    </citation>
    <scope>NUCLEOTIDE SEQUENCE [LARGE SCALE GENOMIC DNA]</scope>
    <source>
        <strain evidence="3">YLT18</strain>
    </source>
</reference>
<dbReference type="Proteomes" id="UP000279089">
    <property type="component" value="Unassembled WGS sequence"/>
</dbReference>
<protein>
    <submittedName>
        <fullName evidence="2">Fasciclin domain-containing protein</fullName>
    </submittedName>
</protein>
<dbReference type="PANTHER" id="PTHR10900:SF77">
    <property type="entry name" value="FI19380P1"/>
    <property type="match status" value="1"/>
</dbReference>
<gene>
    <name evidence="2" type="ORF">EG028_19945</name>
</gene>
<dbReference type="EMBL" id="RMBX01000011">
    <property type="protein sequence ID" value="RPD39398.1"/>
    <property type="molecule type" value="Genomic_DNA"/>
</dbReference>
<dbReference type="RefSeq" id="WP_120518040.1">
    <property type="nucleotide sequence ID" value="NZ_QXZY01000011.1"/>
</dbReference>
<organism evidence="2 3">
    <name type="scientific">Chitinophaga barathri</name>
    <dbReference type="NCBI Taxonomy" id="1647451"/>
    <lineage>
        <taxon>Bacteria</taxon>
        <taxon>Pseudomonadati</taxon>
        <taxon>Bacteroidota</taxon>
        <taxon>Chitinophagia</taxon>
        <taxon>Chitinophagales</taxon>
        <taxon>Chitinophagaceae</taxon>
        <taxon>Chitinophaga</taxon>
    </lineage>
</organism>
<dbReference type="GO" id="GO:0005615">
    <property type="term" value="C:extracellular space"/>
    <property type="evidence" value="ECO:0007669"/>
    <property type="project" value="TreeGrafter"/>
</dbReference>
<dbReference type="SMART" id="SM00554">
    <property type="entry name" value="FAS1"/>
    <property type="match status" value="2"/>
</dbReference>
<dbReference type="OrthoDB" id="659398at2"/>
<dbReference type="PROSITE" id="PS50213">
    <property type="entry name" value="FAS1"/>
    <property type="match status" value="2"/>
</dbReference>
<feature type="domain" description="FAS1" evidence="1">
    <location>
        <begin position="48"/>
        <end position="182"/>
    </location>
</feature>
<dbReference type="InterPro" id="IPR000782">
    <property type="entry name" value="FAS1_domain"/>
</dbReference>
<evidence type="ECO:0000313" key="2">
    <source>
        <dbReference type="EMBL" id="RPD39398.1"/>
    </source>
</evidence>
<dbReference type="Gene3D" id="2.30.180.10">
    <property type="entry name" value="FAS1 domain"/>
    <property type="match status" value="2"/>
</dbReference>
<name>A0A3N4M7V8_9BACT</name>
<dbReference type="AlphaFoldDB" id="A0A3N4M7V8"/>
<comment type="caution">
    <text evidence="2">The sequence shown here is derived from an EMBL/GenBank/DDBJ whole genome shotgun (WGS) entry which is preliminary data.</text>
</comment>